<dbReference type="Proteomes" id="UP000245626">
    <property type="component" value="Unassembled WGS sequence"/>
</dbReference>
<organism evidence="1 2">
    <name type="scientific">Violaceomyces palustris</name>
    <dbReference type="NCBI Taxonomy" id="1673888"/>
    <lineage>
        <taxon>Eukaryota</taxon>
        <taxon>Fungi</taxon>
        <taxon>Dikarya</taxon>
        <taxon>Basidiomycota</taxon>
        <taxon>Ustilaginomycotina</taxon>
        <taxon>Ustilaginomycetes</taxon>
        <taxon>Violaceomycetales</taxon>
        <taxon>Violaceomycetaceae</taxon>
        <taxon>Violaceomyces</taxon>
    </lineage>
</organism>
<evidence type="ECO:0000313" key="2">
    <source>
        <dbReference type="Proteomes" id="UP000245626"/>
    </source>
</evidence>
<evidence type="ECO:0000313" key="1">
    <source>
        <dbReference type="EMBL" id="PWN48060.1"/>
    </source>
</evidence>
<gene>
    <name evidence="1" type="ORF">IE53DRAFT_370932</name>
</gene>
<keyword evidence="2" id="KW-1185">Reference proteome</keyword>
<dbReference type="EMBL" id="KZ820276">
    <property type="protein sequence ID" value="PWN48060.1"/>
    <property type="molecule type" value="Genomic_DNA"/>
</dbReference>
<accession>A0ACD0NQM4</accession>
<name>A0ACD0NQM4_9BASI</name>
<proteinExistence type="predicted"/>
<reference evidence="1 2" key="1">
    <citation type="journal article" date="2018" name="Mol. Biol. Evol.">
        <title>Broad Genomic Sampling Reveals a Smut Pathogenic Ancestry of the Fungal Clade Ustilaginomycotina.</title>
        <authorList>
            <person name="Kijpornyongpan T."/>
            <person name="Mondo S.J."/>
            <person name="Barry K."/>
            <person name="Sandor L."/>
            <person name="Lee J."/>
            <person name="Lipzen A."/>
            <person name="Pangilinan J."/>
            <person name="LaButti K."/>
            <person name="Hainaut M."/>
            <person name="Henrissat B."/>
            <person name="Grigoriev I.V."/>
            <person name="Spatafora J.W."/>
            <person name="Aime M.C."/>
        </authorList>
    </citation>
    <scope>NUCLEOTIDE SEQUENCE [LARGE SCALE GENOMIC DNA]</scope>
    <source>
        <strain evidence="1 2">SA 807</strain>
    </source>
</reference>
<sequence length="1587" mass="176258">MSCASLKASASDSGNPGDFDSIPRDLLAEEKPQEDRSKMNTSEERLSSDDIVEWTRFSQHKTKIDAQIKLLEERPRFEVFSGFRSMASGPDCVAAIVDKQVAGQLELKDWKSETETIEKETNSFNVQDMSRLRKIAKIASKRHMSSEDTYLIEITLETLYALDQLRRLLSSRQAWLELLSLRYDWETERGHCWLEYYTLEREIRSFVTKRARWSSAVASQQVATPLASNEDDTPNDESLLSNESLHAQKQPRSRTSRQMTAEIIALEATRLDHRIRTLSSRVMSGSGEKLDLIIDQCQVPDELLDEQEILESRSSDLSTRGSFVNELATQWRQADALFNRIRAIHTEVKGFLIEIQACRDQIDLGRAVDTLSRKRKELLDEFSAIAFWEGTDADDLGHVIPRKEAWPMSPAHEAFKDQPTCNAVVVETLTEEFGGAARILRSSIRSYGSLVDGANALSKLTELGTLLATKADDLEELRQRVERIYPSDKVMDLDSAQRLGVKSPSNSESADPMPNHGDVLAKIGKLREDVDSIFREMGGKGKEFRAYVKACAANGFDPEKHLRSKIADAERSFTAASSKAVDTISSQLSRCQLVDEGQRAWSQLSGTIAKARQTAVDVMARSKKVKEALRSGTFLSPCPEFVQMLRDLRSDQDAIKASLSRMESSPHVNDRAQLLRQIQPKVIMLEKLLGYLDTCISWESLLENQLEIYSKWSTQVRELLHEGDRVIDRVAEALSIMKEDFVNPRPFADLVKGLDRERSCYDARTQELKISAVRSMLLVGPFPKQGAGIQDIGALDSESSDDVMREEINDTCVHLDSKNEFLQEHFRILEQQFQALMGDLRLDQEFAEKANQLEADLAFGVAEVGSLKENLLLLQDSTHAESHRAQTLKSIQARMTSIKRHNEKLETTFNELRVLQPIGQKHETDPETDDSSREGKRRLKLLSLTDTHARYLAMHMEIDRLLGEISSEREKASKASFLGTGRASEGRSFADGGIASVASADVFGPLPKTIETVAVGGKSAVNLMLRRLDDEAITRQTIASGLPQLQAFLGLPEIVQAEKVQDDWEALEAEARALQESVRHQSVEDGEELGKAIEKRQNQVSRFALLASFGKAASLVEMSLSELLTYIDCLSERPMSRSSSTSAFSTLEHPANDGKFANDPEAEKGLVALEDAIKQSINQAIAEAKPVTEDARVRRRLSKLERSFKELSGMATELRSTSKVERQKMDSTHQGALSSASSSSSLSEALMSWDPDDRHSPHGFKPETGGDATGSFETLPQTPSTKYLGGHLTSTIKQSRRSVSESTPLSQPYARRWNVDEKSPRTPTGFRSASIGKNQKISLSLTPNSPSIWGSKSKGRSAGGYPNAYRSNPKSKLDVAVGKIVNRLPVAVKVAKVSTGQNIVIDPFKDESGKYWVGEPDPKLCFCRILRSKTVMVRVGGGWVELSHFIMQHYSHLSSATLTPSSSPKGKDGPVLPWIRSASASSERNARESPGVSSNTTRSQIGLGQRPKIESTPENSPFRSLSCGSAPFRGQRSIVRNTKNTTPTSQKGDYSDLKRPENSEDQSALPQGPGKVPEGPVDARLSLLRKA</sequence>
<protein>
    <submittedName>
        <fullName evidence="1">Uncharacterized protein</fullName>
    </submittedName>
</protein>